<gene>
    <name evidence="7" type="ORF">EDC18_102183</name>
</gene>
<dbReference type="PANTHER" id="PTHR30250">
    <property type="entry name" value="PST FAMILY PREDICTED COLANIC ACID TRANSPORTER"/>
    <property type="match status" value="1"/>
</dbReference>
<feature type="transmembrane region" description="Helical" evidence="6">
    <location>
        <begin position="185"/>
        <end position="209"/>
    </location>
</feature>
<feature type="transmembrane region" description="Helical" evidence="6">
    <location>
        <begin position="475"/>
        <end position="500"/>
    </location>
</feature>
<comment type="subcellular location">
    <subcellularLocation>
        <location evidence="1">Cell membrane</location>
        <topology evidence="1">Multi-pass membrane protein</topology>
    </subcellularLocation>
</comment>
<feature type="transmembrane region" description="Helical" evidence="6">
    <location>
        <begin position="274"/>
        <end position="304"/>
    </location>
</feature>
<evidence type="ECO:0000313" key="8">
    <source>
        <dbReference type="Proteomes" id="UP000294902"/>
    </source>
</evidence>
<dbReference type="RefSeq" id="WP_132250352.1">
    <property type="nucleotide sequence ID" value="NZ_SMAL01000002.1"/>
</dbReference>
<organism evidence="7 8">
    <name type="scientific">Natranaerovirga pectinivora</name>
    <dbReference type="NCBI Taxonomy" id="682400"/>
    <lineage>
        <taxon>Bacteria</taxon>
        <taxon>Bacillati</taxon>
        <taxon>Bacillota</taxon>
        <taxon>Clostridia</taxon>
        <taxon>Lachnospirales</taxon>
        <taxon>Natranaerovirgaceae</taxon>
        <taxon>Natranaerovirga</taxon>
    </lineage>
</organism>
<comment type="caution">
    <text evidence="7">The sequence shown here is derived from an EMBL/GenBank/DDBJ whole genome shotgun (WGS) entry which is preliminary data.</text>
</comment>
<feature type="transmembrane region" description="Helical" evidence="6">
    <location>
        <begin position="129"/>
        <end position="149"/>
    </location>
</feature>
<keyword evidence="8" id="KW-1185">Reference proteome</keyword>
<reference evidence="7 8" key="1">
    <citation type="submission" date="2019-03" db="EMBL/GenBank/DDBJ databases">
        <title>Genomic Encyclopedia of Type Strains, Phase IV (KMG-IV): sequencing the most valuable type-strain genomes for metagenomic binning, comparative biology and taxonomic classification.</title>
        <authorList>
            <person name="Goeker M."/>
        </authorList>
    </citation>
    <scope>NUCLEOTIDE SEQUENCE [LARGE SCALE GENOMIC DNA]</scope>
    <source>
        <strain evidence="7 8">DSM 24629</strain>
    </source>
</reference>
<feature type="transmembrane region" description="Helical" evidence="6">
    <location>
        <begin position="417"/>
        <end position="437"/>
    </location>
</feature>
<dbReference type="InterPro" id="IPR002797">
    <property type="entry name" value="Polysacc_synth"/>
</dbReference>
<feature type="transmembrane region" description="Helical" evidence="6">
    <location>
        <begin position="356"/>
        <end position="381"/>
    </location>
</feature>
<keyword evidence="4 6" id="KW-1133">Transmembrane helix</keyword>
<keyword evidence="5 6" id="KW-0472">Membrane</keyword>
<evidence type="ECO:0000256" key="2">
    <source>
        <dbReference type="ARBA" id="ARBA00022475"/>
    </source>
</evidence>
<feature type="transmembrane region" description="Helical" evidence="6">
    <location>
        <begin position="45"/>
        <end position="67"/>
    </location>
</feature>
<evidence type="ECO:0000256" key="6">
    <source>
        <dbReference type="SAM" id="Phobius"/>
    </source>
</evidence>
<dbReference type="InterPro" id="IPR024923">
    <property type="entry name" value="PG_synth_SpoVB"/>
</dbReference>
<dbReference type="InterPro" id="IPR050833">
    <property type="entry name" value="Poly_Biosynth_Transport"/>
</dbReference>
<dbReference type="CDD" id="cd13124">
    <property type="entry name" value="MATE_SpoVB_like"/>
    <property type="match status" value="1"/>
</dbReference>
<keyword evidence="3 6" id="KW-0812">Transmembrane</keyword>
<sequence length="515" mass="57122">MKRNKKDSIIKGAIILTIAGLITKVIGFLYRIYMSNLIGSEGMGIFQLIFPVFMICYTICCSGLFTAISKLVAAQRASNNTKNMSRIINTATFITLVLSLILSIIIYVFSEFISYNLLKEPRTLLSLKILAFTVPFTAIGSSVKAYFYGLKKTFIPASSQLIEQIIRVAAVYLLASTFIPKGLEFACAMAVIGMALGEIITCFYVIISYRVSIGKNTEERCSNYNSYRKIANNIATIAIPLTANRVLITILSSVETILIPSRLQLFGMTHSNALSLYGMLTAMAIPLVMFPSVFTNSLSLLLLPAVSEASAAKNKNTIKHTTSKTLQYSLLIGIISTCIFIVFGKPMGTRIYNEPFVGNLLVILAWLCPFIYLNTTLASILNGLDYELITFRNNTIGLGIRIVFTIFVIPIAGLKGYLWGLLVSSLIITLLNLIKIVKVTTVKFDISKWLLKPIFAAVISSILISYIYYNYIQYLTGSLLILFANCIILALIYIIILIYFKCIPRKDLGNVKRSI</sequence>
<dbReference type="Proteomes" id="UP000294902">
    <property type="component" value="Unassembled WGS sequence"/>
</dbReference>
<dbReference type="Pfam" id="PF01943">
    <property type="entry name" value="Polysacc_synt"/>
    <property type="match status" value="1"/>
</dbReference>
<feature type="transmembrane region" description="Helical" evidence="6">
    <location>
        <begin position="449"/>
        <end position="469"/>
    </location>
</feature>
<name>A0A4V2V0H6_9FIRM</name>
<feature type="transmembrane region" description="Helical" evidence="6">
    <location>
        <begin position="393"/>
        <end position="411"/>
    </location>
</feature>
<dbReference type="GO" id="GO:0005886">
    <property type="term" value="C:plasma membrane"/>
    <property type="evidence" value="ECO:0007669"/>
    <property type="project" value="UniProtKB-SubCell"/>
</dbReference>
<evidence type="ECO:0000256" key="5">
    <source>
        <dbReference type="ARBA" id="ARBA00023136"/>
    </source>
</evidence>
<dbReference type="PIRSF" id="PIRSF038958">
    <property type="entry name" value="PG_synth_SpoVB"/>
    <property type="match status" value="1"/>
</dbReference>
<keyword evidence="2" id="KW-1003">Cell membrane</keyword>
<evidence type="ECO:0000256" key="1">
    <source>
        <dbReference type="ARBA" id="ARBA00004651"/>
    </source>
</evidence>
<feature type="transmembrane region" description="Helical" evidence="6">
    <location>
        <begin position="230"/>
        <end position="254"/>
    </location>
</feature>
<proteinExistence type="predicted"/>
<dbReference type="AlphaFoldDB" id="A0A4V2V0H6"/>
<dbReference type="OrthoDB" id="9775950at2"/>
<accession>A0A4V2V0H6</accession>
<dbReference type="PANTHER" id="PTHR30250:SF21">
    <property type="entry name" value="LIPID II FLIPPASE MURJ"/>
    <property type="match status" value="1"/>
</dbReference>
<protein>
    <submittedName>
        <fullName evidence="7">Stage V sporulation protein B</fullName>
    </submittedName>
</protein>
<evidence type="ECO:0000313" key="7">
    <source>
        <dbReference type="EMBL" id="TCT16167.1"/>
    </source>
</evidence>
<feature type="transmembrane region" description="Helical" evidence="6">
    <location>
        <begin position="12"/>
        <end position="33"/>
    </location>
</feature>
<dbReference type="EMBL" id="SMAL01000002">
    <property type="protein sequence ID" value="TCT16167.1"/>
    <property type="molecule type" value="Genomic_DNA"/>
</dbReference>
<evidence type="ECO:0000256" key="3">
    <source>
        <dbReference type="ARBA" id="ARBA00022692"/>
    </source>
</evidence>
<feature type="transmembrane region" description="Helical" evidence="6">
    <location>
        <begin position="161"/>
        <end position="179"/>
    </location>
</feature>
<feature type="transmembrane region" description="Helical" evidence="6">
    <location>
        <begin position="325"/>
        <end position="344"/>
    </location>
</feature>
<feature type="transmembrane region" description="Helical" evidence="6">
    <location>
        <begin position="87"/>
        <end position="109"/>
    </location>
</feature>
<evidence type="ECO:0000256" key="4">
    <source>
        <dbReference type="ARBA" id="ARBA00022989"/>
    </source>
</evidence>